<dbReference type="Ensembl" id="ENSCLMT00005006322.1">
    <property type="protein sequence ID" value="ENSCLMP00005005885.1"/>
    <property type="gene ID" value="ENSCLMG00005003278.1"/>
</dbReference>
<proteinExistence type="predicted"/>
<dbReference type="AlphaFoldDB" id="A0A8C2YY38"/>
<organism evidence="1 2">
    <name type="scientific">Cyclopterus lumpus</name>
    <name type="common">Lumpsucker</name>
    <dbReference type="NCBI Taxonomy" id="8103"/>
    <lineage>
        <taxon>Eukaryota</taxon>
        <taxon>Metazoa</taxon>
        <taxon>Chordata</taxon>
        <taxon>Craniata</taxon>
        <taxon>Vertebrata</taxon>
        <taxon>Euteleostomi</taxon>
        <taxon>Actinopterygii</taxon>
        <taxon>Neopterygii</taxon>
        <taxon>Teleostei</taxon>
        <taxon>Neoteleostei</taxon>
        <taxon>Acanthomorphata</taxon>
        <taxon>Eupercaria</taxon>
        <taxon>Perciformes</taxon>
        <taxon>Cottioidei</taxon>
        <taxon>Cottales</taxon>
        <taxon>Cyclopteridae</taxon>
        <taxon>Cyclopterus</taxon>
    </lineage>
</organism>
<keyword evidence="2" id="KW-1185">Reference proteome</keyword>
<evidence type="ECO:0000313" key="1">
    <source>
        <dbReference type="Ensembl" id="ENSCLMP00005005885.1"/>
    </source>
</evidence>
<accession>A0A8C2YY38</accession>
<reference evidence="1" key="1">
    <citation type="submission" date="2025-08" db="UniProtKB">
        <authorList>
            <consortium name="Ensembl"/>
        </authorList>
    </citation>
    <scope>IDENTIFICATION</scope>
</reference>
<protein>
    <submittedName>
        <fullName evidence="1">Uncharacterized protein</fullName>
    </submittedName>
</protein>
<dbReference type="GeneTree" id="ENSGT00940000179107"/>
<sequence length="96" mass="9512">MSEFNAVPPPGSGDPLDGQAVLGSGAGAIKKDAFADAVQRARQIAAKIGGDAGPPMNNNTAADGFAFTAQKRQLEDAGTGDCATRGAVSLIYCGSG</sequence>
<dbReference type="Proteomes" id="UP000694565">
    <property type="component" value="Unplaced"/>
</dbReference>
<reference evidence="1" key="2">
    <citation type="submission" date="2025-09" db="UniProtKB">
        <authorList>
            <consortium name="Ensembl"/>
        </authorList>
    </citation>
    <scope>IDENTIFICATION</scope>
</reference>
<evidence type="ECO:0000313" key="2">
    <source>
        <dbReference type="Proteomes" id="UP000694565"/>
    </source>
</evidence>
<name>A0A8C2YY38_CYCLU</name>